<feature type="domain" description="Ketopantoate reductase C-terminal" evidence="6">
    <location>
        <begin position="179"/>
        <end position="302"/>
    </location>
</feature>
<dbReference type="Gene3D" id="1.10.1040.10">
    <property type="entry name" value="N-(1-d-carboxylethyl)-l-norvaline Dehydrogenase, domain 2"/>
    <property type="match status" value="1"/>
</dbReference>
<dbReference type="RefSeq" id="WP_122913685.1">
    <property type="nucleotide sequence ID" value="NZ_RHHT01000027.1"/>
</dbReference>
<dbReference type="GO" id="GO:0015940">
    <property type="term" value="P:pantothenate biosynthetic process"/>
    <property type="evidence" value="ECO:0007669"/>
    <property type="project" value="UniProtKB-UniPathway"/>
</dbReference>
<dbReference type="EC" id="1.1.1.169" evidence="4"/>
<dbReference type="PANTHER" id="PTHR21708">
    <property type="entry name" value="PROBABLE 2-DEHYDROPANTOATE 2-REDUCTASE"/>
    <property type="match status" value="1"/>
</dbReference>
<comment type="pathway">
    <text evidence="4">Cofactor biosynthesis; (R)-pantothenate biosynthesis; (R)-pantoate from 3-methyl-2-oxobutanoate: step 2/2.</text>
</comment>
<accession>A0A3M8CQ49</accession>
<evidence type="ECO:0000259" key="5">
    <source>
        <dbReference type="Pfam" id="PF02558"/>
    </source>
</evidence>
<gene>
    <name evidence="7" type="ORF">EDM58_12820</name>
</gene>
<dbReference type="SUPFAM" id="SSF48179">
    <property type="entry name" value="6-phosphogluconate dehydrogenase C-terminal domain-like"/>
    <property type="match status" value="1"/>
</dbReference>
<dbReference type="FunFam" id="1.10.1040.10:FF:000017">
    <property type="entry name" value="2-dehydropantoate 2-reductase"/>
    <property type="match status" value="1"/>
</dbReference>
<dbReference type="Gene3D" id="3.40.50.720">
    <property type="entry name" value="NAD(P)-binding Rossmann-like Domain"/>
    <property type="match status" value="1"/>
</dbReference>
<dbReference type="EMBL" id="RHHT01000027">
    <property type="protein sequence ID" value="RNB77890.1"/>
    <property type="molecule type" value="Genomic_DNA"/>
</dbReference>
<evidence type="ECO:0000256" key="3">
    <source>
        <dbReference type="ARBA" id="ARBA00023002"/>
    </source>
</evidence>
<dbReference type="GO" id="GO:0008677">
    <property type="term" value="F:2-dehydropantoate 2-reductase activity"/>
    <property type="evidence" value="ECO:0007669"/>
    <property type="project" value="UniProtKB-EC"/>
</dbReference>
<evidence type="ECO:0000256" key="2">
    <source>
        <dbReference type="ARBA" id="ARBA00022857"/>
    </source>
</evidence>
<keyword evidence="4" id="KW-0566">Pantothenate biosynthesis</keyword>
<dbReference type="Proteomes" id="UP000281915">
    <property type="component" value="Unassembled WGS sequence"/>
</dbReference>
<reference evidence="7 8" key="1">
    <citation type="submission" date="2018-10" db="EMBL/GenBank/DDBJ databases">
        <title>Phylogenomics of Brevibacillus.</title>
        <authorList>
            <person name="Dunlap C."/>
        </authorList>
    </citation>
    <scope>NUCLEOTIDE SEQUENCE [LARGE SCALE GENOMIC DNA]</scope>
    <source>
        <strain evidence="7 8">JCM 15085</strain>
    </source>
</reference>
<dbReference type="InterPro" id="IPR013752">
    <property type="entry name" value="KPA_reductase"/>
</dbReference>
<evidence type="ECO:0000313" key="7">
    <source>
        <dbReference type="EMBL" id="RNB77890.1"/>
    </source>
</evidence>
<comment type="caution">
    <text evidence="7">The sequence shown here is derived from an EMBL/GenBank/DDBJ whole genome shotgun (WGS) entry which is preliminary data.</text>
</comment>
<dbReference type="InterPro" id="IPR013332">
    <property type="entry name" value="KPR_N"/>
</dbReference>
<dbReference type="InterPro" id="IPR003710">
    <property type="entry name" value="ApbA"/>
</dbReference>
<keyword evidence="3 4" id="KW-0560">Oxidoreductase</keyword>
<comment type="function">
    <text evidence="4">Catalyzes the NADPH-dependent reduction of ketopantoate into pantoic acid.</text>
</comment>
<sequence length="309" mass="34316">MKVLVLGAGAIGGYFGGRLALSGVDVTFLVRERRRQQLQERGLRIESVHGDAILENPQLIAAGEEAGEFDVILLSNKAYHLADSIDSIAPYVGEQTVIIPLLNGFAHMETLWERFGKERVMGGLCYIESTLNAQGDVVQTSKNHDAVFGEWEGGESERALRIQEAFSGINGKFRASSHIQREVWHKYLLITTLSGVTTLMNSSVGPIYSTPSGLELTWKLAEEVALVMRSLKAPLDDDIVDKQMEQFKKTHAGMKSSMLRDMEKGLPVEADHLQGYLLKRAQELQLSTPLLKVVYTNLKVYEQKRGDAK</sequence>
<evidence type="ECO:0000256" key="1">
    <source>
        <dbReference type="ARBA" id="ARBA00007870"/>
    </source>
</evidence>
<dbReference type="FunFam" id="3.40.50.720:FF:000307">
    <property type="entry name" value="2-dehydropantoate 2-reductase"/>
    <property type="match status" value="1"/>
</dbReference>
<name>A0A3M8CQ49_9BACL</name>
<comment type="catalytic activity">
    <reaction evidence="4">
        <text>(R)-pantoate + NADP(+) = 2-dehydropantoate + NADPH + H(+)</text>
        <dbReference type="Rhea" id="RHEA:16233"/>
        <dbReference type="ChEBI" id="CHEBI:11561"/>
        <dbReference type="ChEBI" id="CHEBI:15378"/>
        <dbReference type="ChEBI" id="CHEBI:15980"/>
        <dbReference type="ChEBI" id="CHEBI:57783"/>
        <dbReference type="ChEBI" id="CHEBI:58349"/>
        <dbReference type="EC" id="1.1.1.169"/>
    </reaction>
</comment>
<dbReference type="InterPro" id="IPR051402">
    <property type="entry name" value="KPR-Related"/>
</dbReference>
<dbReference type="InterPro" id="IPR013328">
    <property type="entry name" value="6PGD_dom2"/>
</dbReference>
<dbReference type="SUPFAM" id="SSF51735">
    <property type="entry name" value="NAD(P)-binding Rossmann-fold domains"/>
    <property type="match status" value="1"/>
</dbReference>
<organism evidence="7 8">
    <name type="scientific">Brevibacillus panacihumi</name>
    <dbReference type="NCBI Taxonomy" id="497735"/>
    <lineage>
        <taxon>Bacteria</taxon>
        <taxon>Bacillati</taxon>
        <taxon>Bacillota</taxon>
        <taxon>Bacilli</taxon>
        <taxon>Bacillales</taxon>
        <taxon>Paenibacillaceae</taxon>
        <taxon>Brevibacillus</taxon>
    </lineage>
</organism>
<dbReference type="PANTHER" id="PTHR21708:SF26">
    <property type="entry name" value="2-DEHYDROPANTOATE 2-REDUCTASE"/>
    <property type="match status" value="1"/>
</dbReference>
<dbReference type="NCBIfam" id="TIGR00745">
    <property type="entry name" value="apbA_panE"/>
    <property type="match status" value="1"/>
</dbReference>
<dbReference type="UniPathway" id="UPA00028">
    <property type="reaction ID" value="UER00004"/>
</dbReference>
<feature type="domain" description="Ketopantoate reductase N-terminal" evidence="5">
    <location>
        <begin position="3"/>
        <end position="152"/>
    </location>
</feature>
<evidence type="ECO:0000256" key="4">
    <source>
        <dbReference type="RuleBase" id="RU362068"/>
    </source>
</evidence>
<dbReference type="AlphaFoldDB" id="A0A3M8CQ49"/>
<dbReference type="GO" id="GO:0005737">
    <property type="term" value="C:cytoplasm"/>
    <property type="evidence" value="ECO:0007669"/>
    <property type="project" value="TreeGrafter"/>
</dbReference>
<dbReference type="InterPro" id="IPR036291">
    <property type="entry name" value="NAD(P)-bd_dom_sf"/>
</dbReference>
<proteinExistence type="inferred from homology"/>
<comment type="similarity">
    <text evidence="1 4">Belongs to the ketopantoate reductase family.</text>
</comment>
<evidence type="ECO:0000259" key="6">
    <source>
        <dbReference type="Pfam" id="PF08546"/>
    </source>
</evidence>
<protein>
    <recommendedName>
        <fullName evidence="4">2-dehydropantoate 2-reductase</fullName>
        <ecNumber evidence="4">1.1.1.169</ecNumber>
    </recommendedName>
    <alternativeName>
        <fullName evidence="4">Ketopantoate reductase</fullName>
    </alternativeName>
</protein>
<evidence type="ECO:0000313" key="8">
    <source>
        <dbReference type="Proteomes" id="UP000281915"/>
    </source>
</evidence>
<keyword evidence="2 4" id="KW-0521">NADP</keyword>
<dbReference type="InterPro" id="IPR008927">
    <property type="entry name" value="6-PGluconate_DH-like_C_sf"/>
</dbReference>
<dbReference type="Pfam" id="PF08546">
    <property type="entry name" value="ApbA_C"/>
    <property type="match status" value="1"/>
</dbReference>
<dbReference type="Pfam" id="PF02558">
    <property type="entry name" value="ApbA"/>
    <property type="match status" value="1"/>
</dbReference>